<reference evidence="1 2" key="1">
    <citation type="journal article" date="2015" name="BMC Genomics">
        <title>Comparative genomics of Fructobacillus spp. and Leuconostoc spp. reveals niche-specific evolution of Fructobacillus spp.</title>
        <authorList>
            <person name="Endo A."/>
            <person name="Tanizawa Y."/>
            <person name="Tanaka N."/>
            <person name="Maeno S."/>
            <person name="Kumar H."/>
            <person name="Shiwa Y."/>
            <person name="Okada S."/>
            <person name="Yoshikawa H."/>
            <person name="Dicks L."/>
            <person name="Nakagawa J."/>
            <person name="Arita M."/>
        </authorList>
    </citation>
    <scope>NUCLEOTIDE SEQUENCE [LARGE SCALE GENOMIC DNA]</scope>
    <source>
        <strain evidence="1 2">DSM 15468</strain>
    </source>
</reference>
<evidence type="ECO:0000313" key="1">
    <source>
        <dbReference type="EMBL" id="GAP02702.1"/>
    </source>
</evidence>
<proteinExistence type="predicted"/>
<gene>
    <name evidence="1" type="ORF">FPFC_021510</name>
</gene>
<dbReference type="Proteomes" id="UP000061227">
    <property type="component" value="Unassembled WGS sequence"/>
</dbReference>
<dbReference type="OrthoDB" id="2141503at2"/>
<sequence length="185" mass="20831">MNNFRQLQQLSQTSLMATAEVTGLSTVVLSSFGMGKQALPVPALERLCLEFSANLDARGQASQPADRQHPIHIRLSTDYLLNLGLTLSDWISLKWALEGDWQGDRLVVGFFDDGQLVQVVESEADFTAAFAGYLILALQDDFTPYIDEIHGNVHYDWRILRYRSKTQFTDITNRIAQTPLTEIKP</sequence>
<name>A0A3F3GX18_9LACO</name>
<dbReference type="RefSeq" id="WP_059377262.1">
    <property type="nucleotide sequence ID" value="NZ_DF968064.1"/>
</dbReference>
<accession>A0A3F3GX18</accession>
<keyword evidence="2" id="KW-1185">Reference proteome</keyword>
<protein>
    <submittedName>
        <fullName evidence="1">Uncharacterized protein</fullName>
    </submittedName>
</protein>
<dbReference type="STRING" id="220714.SAMN05660469_0638"/>
<organism evidence="1 2">
    <name type="scientific">Fructobacillus pseudoficulneus</name>
    <dbReference type="NCBI Taxonomy" id="220714"/>
    <lineage>
        <taxon>Bacteria</taxon>
        <taxon>Bacillati</taxon>
        <taxon>Bacillota</taxon>
        <taxon>Bacilli</taxon>
        <taxon>Lactobacillales</taxon>
        <taxon>Lactobacillaceae</taxon>
        <taxon>Fructobacillus</taxon>
    </lineage>
</organism>
<dbReference type="EMBL" id="DF968064">
    <property type="protein sequence ID" value="GAP02702.1"/>
    <property type="molecule type" value="Genomic_DNA"/>
</dbReference>
<evidence type="ECO:0000313" key="2">
    <source>
        <dbReference type="Proteomes" id="UP000061227"/>
    </source>
</evidence>
<dbReference type="AlphaFoldDB" id="A0A3F3GX18"/>